<feature type="compositionally biased region" description="Basic residues" evidence="1">
    <location>
        <begin position="31"/>
        <end position="42"/>
    </location>
</feature>
<feature type="region of interest" description="Disordered" evidence="1">
    <location>
        <begin position="1"/>
        <end position="55"/>
    </location>
</feature>
<evidence type="ECO:0000256" key="1">
    <source>
        <dbReference type="SAM" id="MobiDB-lite"/>
    </source>
</evidence>
<evidence type="ECO:0000313" key="2">
    <source>
        <dbReference type="EMBL" id="NWF47183.1"/>
    </source>
</evidence>
<accession>A0A7Y8GZD6</accession>
<dbReference type="AlphaFoldDB" id="A0A7Y8GZD6"/>
<name>A0A7Y8GZD6_9BURK</name>
<sequence>MNRKTNQNPKTVAAVKPQGKASTQAAAKARATTKKASPRKTKRADAPRRQAQERPACVSRTVQLHQCNGICVIFLDASPVIAGDPQFKDRFRDALRTTNIRLCFSTETDAYDFELTPFYLEGPDAEEGGEGQAHVEADEGGEGAAAR</sequence>
<gene>
    <name evidence="2" type="ORF">F3K02_18280</name>
</gene>
<feature type="compositionally biased region" description="Basic and acidic residues" evidence="1">
    <location>
        <begin position="43"/>
        <end position="52"/>
    </location>
</feature>
<dbReference type="RefSeq" id="WP_177137072.1">
    <property type="nucleotide sequence ID" value="NZ_VYGV01000016.1"/>
</dbReference>
<feature type="region of interest" description="Disordered" evidence="1">
    <location>
        <begin position="123"/>
        <end position="147"/>
    </location>
</feature>
<feature type="compositionally biased region" description="Low complexity" evidence="1">
    <location>
        <begin position="20"/>
        <end position="30"/>
    </location>
</feature>
<evidence type="ECO:0000313" key="3">
    <source>
        <dbReference type="Proteomes" id="UP000545507"/>
    </source>
</evidence>
<feature type="compositionally biased region" description="Polar residues" evidence="1">
    <location>
        <begin position="1"/>
        <end position="10"/>
    </location>
</feature>
<dbReference type="EMBL" id="VYGV01000016">
    <property type="protein sequence ID" value="NWF47183.1"/>
    <property type="molecule type" value="Genomic_DNA"/>
</dbReference>
<dbReference type="Proteomes" id="UP000545507">
    <property type="component" value="Unassembled WGS sequence"/>
</dbReference>
<protein>
    <submittedName>
        <fullName evidence="2">Uncharacterized protein</fullName>
    </submittedName>
</protein>
<reference evidence="2 3" key="1">
    <citation type="submission" date="2019-09" db="EMBL/GenBank/DDBJ databases">
        <title>Hydrogenophaga aromatica sp. nov., isolated from a para-xylene-degrading enrichment culture.</title>
        <authorList>
            <person name="Tancsics A."/>
            <person name="Banerjee S."/>
        </authorList>
    </citation>
    <scope>NUCLEOTIDE SEQUENCE [LARGE SCALE GENOMIC DNA]</scope>
    <source>
        <strain evidence="2 3">D2P1</strain>
    </source>
</reference>
<keyword evidence="3" id="KW-1185">Reference proteome</keyword>
<organism evidence="2 3">
    <name type="scientific">Hydrogenophaga aromaticivorans</name>
    <dbReference type="NCBI Taxonomy" id="2610898"/>
    <lineage>
        <taxon>Bacteria</taxon>
        <taxon>Pseudomonadati</taxon>
        <taxon>Pseudomonadota</taxon>
        <taxon>Betaproteobacteria</taxon>
        <taxon>Burkholderiales</taxon>
        <taxon>Comamonadaceae</taxon>
        <taxon>Hydrogenophaga</taxon>
    </lineage>
</organism>
<proteinExistence type="predicted"/>
<comment type="caution">
    <text evidence="2">The sequence shown here is derived from an EMBL/GenBank/DDBJ whole genome shotgun (WGS) entry which is preliminary data.</text>
</comment>